<dbReference type="Proteomes" id="UP000808914">
    <property type="component" value="Unassembled WGS sequence"/>
</dbReference>
<dbReference type="RefSeq" id="WP_205003852.1">
    <property type="nucleotide sequence ID" value="NZ_JAFBER010000013.1"/>
</dbReference>
<evidence type="ECO:0000313" key="2">
    <source>
        <dbReference type="EMBL" id="MBM7645948.1"/>
    </source>
</evidence>
<feature type="domain" description="GmrSD restriction endonucleases N-terminal" evidence="1">
    <location>
        <begin position="40"/>
        <end position="181"/>
    </location>
</feature>
<keyword evidence="3" id="KW-1185">Reference proteome</keyword>
<evidence type="ECO:0000259" key="1">
    <source>
        <dbReference type="Pfam" id="PF03235"/>
    </source>
</evidence>
<dbReference type="PANTHER" id="PTHR39639:SF1">
    <property type="entry name" value="DUF262 DOMAIN-CONTAINING PROTEIN"/>
    <property type="match status" value="1"/>
</dbReference>
<protein>
    <recommendedName>
        <fullName evidence="1">GmrSD restriction endonucleases N-terminal domain-containing protein</fullName>
    </recommendedName>
</protein>
<accession>A0ABS2Q0Y2</accession>
<comment type="caution">
    <text evidence="2">The sequence shown here is derived from an EMBL/GenBank/DDBJ whole genome shotgun (WGS) entry which is preliminary data.</text>
</comment>
<dbReference type="EMBL" id="JAFBER010000013">
    <property type="protein sequence ID" value="MBM7645948.1"/>
    <property type="molecule type" value="Genomic_DNA"/>
</dbReference>
<dbReference type="PANTHER" id="PTHR39639">
    <property type="entry name" value="CHROMOSOME 16, WHOLE GENOME SHOTGUN SEQUENCE"/>
    <property type="match status" value="1"/>
</dbReference>
<proteinExistence type="predicted"/>
<sequence length="386" mass="45690">METCQKELLDPLEGIDFEKWRCQTQSDILTAHNLVQRIKDGYNKVHSGIVLDPEYQREYKFSVKKESSIIESLLLDIPIPVIYLSKNTSKDIVLFNVIDGMHRLNSIYRFMNNEYALKALKILTPLEGRRFMDLPPKLRNKLEFSSQIRLDSIDIDTNPELEYEVFLRFNQETNPLTKQELNEVLFRSDFSFWFKEYVQDLIKNESWYQLLNVNEKRIRDKYINYILYVMLAYNEIGLIKGKNDTPRYVASFMKTMQQLPQESLEKKKEDVKQFLHGFLSFCDQLSKKSGVTYIFSRQLIDRKPPRGVNKFLISYVIPIVMSYRWLKKMGLLDGQKQDFLKIYEAIREGMDKAHFYNVGRESTTSYTVQKMCCDKIKVELEGALLR</sequence>
<dbReference type="InterPro" id="IPR004919">
    <property type="entry name" value="GmrSD_N"/>
</dbReference>
<reference evidence="2 3" key="1">
    <citation type="submission" date="2021-01" db="EMBL/GenBank/DDBJ databases">
        <title>Genomic Encyclopedia of Type Strains, Phase IV (KMG-IV): sequencing the most valuable type-strain genomes for metagenomic binning, comparative biology and taxonomic classification.</title>
        <authorList>
            <person name="Goeker M."/>
        </authorList>
    </citation>
    <scope>NUCLEOTIDE SEQUENCE [LARGE SCALE GENOMIC DNA]</scope>
    <source>
        <strain evidence="2 3">DSM 28236</strain>
    </source>
</reference>
<name>A0ABS2Q0Y2_9BACL</name>
<organism evidence="2 3">
    <name type="scientific">Scopulibacillus daqui</name>
    <dbReference type="NCBI Taxonomy" id="1469162"/>
    <lineage>
        <taxon>Bacteria</taxon>
        <taxon>Bacillati</taxon>
        <taxon>Bacillota</taxon>
        <taxon>Bacilli</taxon>
        <taxon>Bacillales</taxon>
        <taxon>Sporolactobacillaceae</taxon>
        <taxon>Scopulibacillus</taxon>
    </lineage>
</organism>
<gene>
    <name evidence="2" type="ORF">JOD45_002173</name>
</gene>
<dbReference type="Pfam" id="PF03235">
    <property type="entry name" value="GmrSD_N"/>
    <property type="match status" value="1"/>
</dbReference>
<evidence type="ECO:0000313" key="3">
    <source>
        <dbReference type="Proteomes" id="UP000808914"/>
    </source>
</evidence>